<keyword evidence="3" id="KW-1185">Reference proteome</keyword>
<dbReference type="EMBL" id="JBBPIX010000008">
    <property type="protein sequence ID" value="MEK6465283.1"/>
    <property type="molecule type" value="Genomic_DNA"/>
</dbReference>
<dbReference type="RefSeq" id="WP_346102784.1">
    <property type="nucleotide sequence ID" value="NZ_BAAAOD010000014.1"/>
</dbReference>
<feature type="transmembrane region" description="Helical" evidence="1">
    <location>
        <begin position="42"/>
        <end position="65"/>
    </location>
</feature>
<accession>A0ABU9AGJ3</accession>
<dbReference type="Proteomes" id="UP001367513">
    <property type="component" value="Unassembled WGS sequence"/>
</dbReference>
<proteinExistence type="predicted"/>
<evidence type="ECO:0000313" key="3">
    <source>
        <dbReference type="Proteomes" id="UP001367513"/>
    </source>
</evidence>
<protein>
    <submittedName>
        <fullName evidence="2">Uncharacterized protein</fullName>
    </submittedName>
</protein>
<evidence type="ECO:0000256" key="1">
    <source>
        <dbReference type="SAM" id="Phobius"/>
    </source>
</evidence>
<feature type="transmembrane region" description="Helical" evidence="1">
    <location>
        <begin position="85"/>
        <end position="113"/>
    </location>
</feature>
<organism evidence="2 3">
    <name type="scientific">Pseudonocardia alni subsp. carboxydivorans</name>
    <dbReference type="NCBI Taxonomy" id="415010"/>
    <lineage>
        <taxon>Bacteria</taxon>
        <taxon>Bacillati</taxon>
        <taxon>Actinomycetota</taxon>
        <taxon>Actinomycetes</taxon>
        <taxon>Pseudonocardiales</taxon>
        <taxon>Pseudonocardiaceae</taxon>
        <taxon>Pseudonocardia</taxon>
    </lineage>
</organism>
<gene>
    <name evidence="2" type="ORF">WG925_16175</name>
</gene>
<name>A0ABU9AGJ3_PSEA5</name>
<sequence>MTEDHPGPGEPGPPQPGIVPLRPLDAGEIVGGAWRHVRRGPVLTLVPALVLMVVVLGAEGLLTLVEPTPPPAPDLVEAFAGALGGGLLVALLGALVTPPFAVLLLAGLHLAVLGQRPTLRSSYPVRP</sequence>
<keyword evidence="1" id="KW-0812">Transmembrane</keyword>
<keyword evidence="1" id="KW-1133">Transmembrane helix</keyword>
<evidence type="ECO:0000313" key="2">
    <source>
        <dbReference type="EMBL" id="MEK6465283.1"/>
    </source>
</evidence>
<comment type="caution">
    <text evidence="2">The sequence shown here is derived from an EMBL/GenBank/DDBJ whole genome shotgun (WGS) entry which is preliminary data.</text>
</comment>
<reference evidence="2 3" key="1">
    <citation type="submission" date="2024-03" db="EMBL/GenBank/DDBJ databases">
        <title>Draft genome sequence of Pseudonocardia carboxydivorans JCM 14827.</title>
        <authorList>
            <person name="Duangmal K."/>
        </authorList>
    </citation>
    <scope>NUCLEOTIDE SEQUENCE [LARGE SCALE GENOMIC DNA]</scope>
    <source>
        <strain evidence="2 3">JCM 14827</strain>
    </source>
</reference>
<keyword evidence="1" id="KW-0472">Membrane</keyword>